<comment type="catalytic activity">
    <reaction evidence="1 8">
        <text>Eliminative cleavage of (1-&gt;4)-alpha-D-galacturonan to give oligosaccharides with 4-deoxy-alpha-D-galact-4-enuronosyl groups at their non-reducing ends.</text>
        <dbReference type="EC" id="4.2.2.2"/>
    </reaction>
</comment>
<dbReference type="PANTHER" id="PTHR31683">
    <property type="entry name" value="PECTATE LYASE 18-RELATED"/>
    <property type="match status" value="1"/>
</dbReference>
<dbReference type="InterPro" id="IPR012334">
    <property type="entry name" value="Pectin_lyas_fold"/>
</dbReference>
<feature type="domain" description="Pectate lyase" evidence="10">
    <location>
        <begin position="189"/>
        <end position="314"/>
    </location>
</feature>
<comment type="pathway">
    <text evidence="2 8">Glycan metabolism; pectin degradation; 2-dehydro-3-deoxy-D-gluconate from pectin: step 2/5.</text>
</comment>
<comment type="cofactor">
    <cofactor evidence="8">
        <name>Ca(2+)</name>
        <dbReference type="ChEBI" id="CHEBI:29108"/>
    </cofactor>
    <text evidence="8">Binds 1 Ca(2+) ion. Required for its activity.</text>
</comment>
<evidence type="ECO:0000256" key="8">
    <source>
        <dbReference type="RuleBase" id="RU361123"/>
    </source>
</evidence>
<dbReference type="SMART" id="SM00656">
    <property type="entry name" value="Amb_all"/>
    <property type="match status" value="1"/>
</dbReference>
<keyword evidence="9" id="KW-0812">Transmembrane</keyword>
<keyword evidence="7 8" id="KW-0456">Lyase</keyword>
<feature type="transmembrane region" description="Helical" evidence="9">
    <location>
        <begin position="170"/>
        <end position="191"/>
    </location>
</feature>
<evidence type="ECO:0000256" key="2">
    <source>
        <dbReference type="ARBA" id="ARBA00005220"/>
    </source>
</evidence>
<dbReference type="InterPro" id="IPR002022">
    <property type="entry name" value="Pec_lyase"/>
</dbReference>
<evidence type="ECO:0000313" key="11">
    <source>
        <dbReference type="EMBL" id="CAK9219493.1"/>
    </source>
</evidence>
<dbReference type="InterPro" id="IPR045032">
    <property type="entry name" value="PEL"/>
</dbReference>
<sequence length="314" mass="34666">MQVRSTLLLQLKKIPVIPSATGAAGDLFLCEDHESTTRIGEWSFGDPSTAALSLRAAWGGRGSGNPVDDCWRCDPNWASHHQSLANCAIVFGRNAIGGKNGRIYVVTSPANDHVVNPRPGTLRYALTRLEPLWSKYKTFFLYLHTCPPAGDQTIAHEYAIQSCNNELLQLIRLLLLLLGMCLTIIFARSLTIRRRNEGIMMSYKRLDGRGVIVHITSGASLTLQSVNHTIIHNIYIHDIVANGPARVMSSESHVGQRGRADGDAISIFTANNMWMDHCSLAKDADGLIDAIRGSTFITISNNYFMNHDKARKQP</sequence>
<organism evidence="11 12">
    <name type="scientific">Sphagnum troendelagicum</name>
    <dbReference type="NCBI Taxonomy" id="128251"/>
    <lineage>
        <taxon>Eukaryota</taxon>
        <taxon>Viridiplantae</taxon>
        <taxon>Streptophyta</taxon>
        <taxon>Embryophyta</taxon>
        <taxon>Bryophyta</taxon>
        <taxon>Sphagnophytina</taxon>
        <taxon>Sphagnopsida</taxon>
        <taxon>Sphagnales</taxon>
        <taxon>Sphagnaceae</taxon>
        <taxon>Sphagnum</taxon>
    </lineage>
</organism>
<dbReference type="PRINTS" id="PR00807">
    <property type="entry name" value="AMBALLERGEN"/>
</dbReference>
<evidence type="ECO:0000256" key="5">
    <source>
        <dbReference type="ARBA" id="ARBA00022729"/>
    </source>
</evidence>
<protein>
    <recommendedName>
        <fullName evidence="3 8">Pectate lyase</fullName>
        <ecNumber evidence="3 8">4.2.2.2</ecNumber>
    </recommendedName>
</protein>
<keyword evidence="9" id="KW-1133">Transmembrane helix</keyword>
<gene>
    <name evidence="11" type="ORF">CSSPTR1EN2_LOCUS14562</name>
</gene>
<comment type="similarity">
    <text evidence="8">Belongs to the polysaccharide lyase 1 family.</text>
</comment>
<dbReference type="EMBL" id="OZ019895">
    <property type="protein sequence ID" value="CAK9219493.1"/>
    <property type="molecule type" value="Genomic_DNA"/>
</dbReference>
<proteinExistence type="inferred from homology"/>
<evidence type="ECO:0000256" key="3">
    <source>
        <dbReference type="ARBA" id="ARBA00012272"/>
    </source>
</evidence>
<reference evidence="11" key="1">
    <citation type="submission" date="2024-02" db="EMBL/GenBank/DDBJ databases">
        <authorList>
            <consortium name="ELIXIR-Norway"/>
            <consortium name="Elixir Norway"/>
        </authorList>
    </citation>
    <scope>NUCLEOTIDE SEQUENCE</scope>
</reference>
<keyword evidence="6 8" id="KW-0106">Calcium</keyword>
<dbReference type="InterPro" id="IPR011050">
    <property type="entry name" value="Pectin_lyase_fold/virulence"/>
</dbReference>
<keyword evidence="12" id="KW-1185">Reference proteome</keyword>
<evidence type="ECO:0000256" key="4">
    <source>
        <dbReference type="ARBA" id="ARBA00022723"/>
    </source>
</evidence>
<dbReference type="InterPro" id="IPR018082">
    <property type="entry name" value="AmbAllergen"/>
</dbReference>
<name>A0ABP0UF47_9BRYO</name>
<keyword evidence="5" id="KW-0732">Signal</keyword>
<dbReference type="Proteomes" id="UP001497512">
    <property type="component" value="Chromosome 3"/>
</dbReference>
<dbReference type="EC" id="4.2.2.2" evidence="3 8"/>
<keyword evidence="9" id="KW-0472">Membrane</keyword>
<evidence type="ECO:0000256" key="6">
    <source>
        <dbReference type="ARBA" id="ARBA00022837"/>
    </source>
</evidence>
<evidence type="ECO:0000313" key="12">
    <source>
        <dbReference type="Proteomes" id="UP001497512"/>
    </source>
</evidence>
<evidence type="ECO:0000259" key="10">
    <source>
        <dbReference type="SMART" id="SM00656"/>
    </source>
</evidence>
<evidence type="ECO:0000256" key="9">
    <source>
        <dbReference type="SAM" id="Phobius"/>
    </source>
</evidence>
<dbReference type="SUPFAM" id="SSF51126">
    <property type="entry name" value="Pectin lyase-like"/>
    <property type="match status" value="1"/>
</dbReference>
<evidence type="ECO:0000256" key="1">
    <source>
        <dbReference type="ARBA" id="ARBA00000695"/>
    </source>
</evidence>
<evidence type="ECO:0000256" key="7">
    <source>
        <dbReference type="ARBA" id="ARBA00023239"/>
    </source>
</evidence>
<accession>A0ABP0UF47</accession>
<dbReference type="Pfam" id="PF00544">
    <property type="entry name" value="Pectate_lyase_4"/>
    <property type="match status" value="1"/>
</dbReference>
<dbReference type="PANTHER" id="PTHR31683:SF187">
    <property type="entry name" value="PECTATE LYASE 18-RELATED"/>
    <property type="match status" value="1"/>
</dbReference>
<dbReference type="Gene3D" id="2.160.20.10">
    <property type="entry name" value="Single-stranded right-handed beta-helix, Pectin lyase-like"/>
    <property type="match status" value="2"/>
</dbReference>
<keyword evidence="4 8" id="KW-0479">Metal-binding</keyword>